<dbReference type="EC" id="2.3.2.27" evidence="8"/>
<dbReference type="PROSITE" id="PS51981">
    <property type="entry name" value="ZF_RZ"/>
    <property type="match status" value="1"/>
</dbReference>
<keyword evidence="9" id="KW-1185">Reference proteome</keyword>
<evidence type="ECO:0000256" key="6">
    <source>
        <dbReference type="ARBA" id="ARBA00022859"/>
    </source>
</evidence>
<proteinExistence type="predicted"/>
<dbReference type="GO" id="GO:0016887">
    <property type="term" value="F:ATP hydrolysis activity"/>
    <property type="evidence" value="ECO:0007669"/>
    <property type="project" value="InterPro"/>
</dbReference>
<protein>
    <submittedName>
        <fullName evidence="8">RNF213</fullName>
        <ecNumber evidence="8">2.3.2.27</ecNumber>
    </submittedName>
</protein>
<evidence type="ECO:0000259" key="7">
    <source>
        <dbReference type="PROSITE" id="PS51981"/>
    </source>
</evidence>
<sequence>METTLENVGQQITTNSRIFAASEIEELCEFLPLRKENVTVLTLQQFHTEQQFSRKIKLCADRPTSVDSLLLIQCESGEQNTELIACARYSIQRELKLLVDNRRQFPTKIHVVILIQLPGIAQGLFTGHQSVHIDDIRISKILPSVFDMYGKSAGEILSAGKQKDELGVETLSGEKPSNELEMKLMRQIYEQNINFKQRSIGSAHTLGFKKKNIDVNQFVMSCIHPALASLRDIDTDTSRTTERLKILLTTLEDASDTQEIGKQEILKSYYKDFIHMVYPVKSVEECDTLDVLGLKLLIEELKPLKDTLNKAELRHKWLQKVCLYRPAIERIFGHYSQVADNKEFSYGERCRVAITEARKYFVKLLCRRYGIDMYQAVLTRTDLDCLKWTRLPELMGGENSFYPTMPHDEIAYVREALLAGRNISGENPVMYKCPNGHPYVVGDCGRPTFETRCRDCNARIGGQGHAPAAGNERDEGTSTGYILGRATNLGQKLTFVQDRKIDRISVAFIRLLTHISMFLGANNNVQQVPNNTGENIPPDMCQLLSKEGRLKWEEKFASKYIAPLLKVFNAD</sequence>
<keyword evidence="8" id="KW-0808">Transferase</keyword>
<dbReference type="OrthoDB" id="6160378at2759"/>
<dbReference type="InterPro" id="IPR046439">
    <property type="entry name" value="ZF_RZ_dom"/>
</dbReference>
<dbReference type="AlphaFoldDB" id="A0A8S3QJC2"/>
<keyword evidence="2" id="KW-0963">Cytoplasm</keyword>
<comment type="subcellular location">
    <subcellularLocation>
        <location evidence="1">Cytoplasm</location>
    </subcellularLocation>
</comment>
<dbReference type="EMBL" id="CAJPWZ010000558">
    <property type="protein sequence ID" value="CAG2196484.1"/>
    <property type="molecule type" value="Genomic_DNA"/>
</dbReference>
<comment type="caution">
    <text evidence="8">The sequence shown here is derived from an EMBL/GenBank/DDBJ whole genome shotgun (WGS) entry which is preliminary data.</text>
</comment>
<dbReference type="InterPro" id="IPR031248">
    <property type="entry name" value="RNF213"/>
</dbReference>
<accession>A0A8S3QJC2</accession>
<keyword evidence="8" id="KW-0012">Acyltransferase</keyword>
<evidence type="ECO:0000313" key="8">
    <source>
        <dbReference type="EMBL" id="CAG2196484.1"/>
    </source>
</evidence>
<dbReference type="Pfam" id="PF20173">
    <property type="entry name" value="ZnF_RZ-type"/>
    <property type="match status" value="1"/>
</dbReference>
<dbReference type="GO" id="GO:0002376">
    <property type="term" value="P:immune system process"/>
    <property type="evidence" value="ECO:0007669"/>
    <property type="project" value="UniProtKB-KW"/>
</dbReference>
<evidence type="ECO:0000256" key="5">
    <source>
        <dbReference type="ARBA" id="ARBA00022833"/>
    </source>
</evidence>
<name>A0A8S3QJC2_MYTED</name>
<evidence type="ECO:0000256" key="1">
    <source>
        <dbReference type="ARBA" id="ARBA00004496"/>
    </source>
</evidence>
<keyword evidence="3" id="KW-0479">Metal-binding</keyword>
<keyword evidence="6" id="KW-0391">Immunity</keyword>
<evidence type="ECO:0000256" key="4">
    <source>
        <dbReference type="ARBA" id="ARBA00022771"/>
    </source>
</evidence>
<organism evidence="8 9">
    <name type="scientific">Mytilus edulis</name>
    <name type="common">Blue mussel</name>
    <dbReference type="NCBI Taxonomy" id="6550"/>
    <lineage>
        <taxon>Eukaryota</taxon>
        <taxon>Metazoa</taxon>
        <taxon>Spiralia</taxon>
        <taxon>Lophotrochozoa</taxon>
        <taxon>Mollusca</taxon>
        <taxon>Bivalvia</taxon>
        <taxon>Autobranchia</taxon>
        <taxon>Pteriomorphia</taxon>
        <taxon>Mytilida</taxon>
        <taxon>Mytiloidea</taxon>
        <taxon>Mytilidae</taxon>
        <taxon>Mytilinae</taxon>
        <taxon>Mytilus</taxon>
    </lineage>
</organism>
<keyword evidence="5" id="KW-0862">Zinc</keyword>
<reference evidence="8" key="1">
    <citation type="submission" date="2021-03" db="EMBL/GenBank/DDBJ databases">
        <authorList>
            <person name="Bekaert M."/>
        </authorList>
    </citation>
    <scope>NUCLEOTIDE SEQUENCE</scope>
</reference>
<evidence type="ECO:0000313" key="9">
    <source>
        <dbReference type="Proteomes" id="UP000683360"/>
    </source>
</evidence>
<evidence type="ECO:0000256" key="3">
    <source>
        <dbReference type="ARBA" id="ARBA00022723"/>
    </source>
</evidence>
<dbReference type="PANTHER" id="PTHR22605">
    <property type="entry name" value="RZ-TYPE DOMAIN-CONTAINING PROTEIN"/>
    <property type="match status" value="1"/>
</dbReference>
<dbReference type="GO" id="GO:0005737">
    <property type="term" value="C:cytoplasm"/>
    <property type="evidence" value="ECO:0007669"/>
    <property type="project" value="UniProtKB-SubCell"/>
</dbReference>
<dbReference type="GO" id="GO:0008270">
    <property type="term" value="F:zinc ion binding"/>
    <property type="evidence" value="ECO:0007669"/>
    <property type="project" value="UniProtKB-KW"/>
</dbReference>
<dbReference type="PANTHER" id="PTHR22605:SF16">
    <property type="entry name" value="E3 UBIQUITIN-PROTEIN LIGASE RNF213"/>
    <property type="match status" value="1"/>
</dbReference>
<dbReference type="GO" id="GO:0061630">
    <property type="term" value="F:ubiquitin protein ligase activity"/>
    <property type="evidence" value="ECO:0007669"/>
    <property type="project" value="UniProtKB-EC"/>
</dbReference>
<evidence type="ECO:0000256" key="2">
    <source>
        <dbReference type="ARBA" id="ARBA00022490"/>
    </source>
</evidence>
<dbReference type="Proteomes" id="UP000683360">
    <property type="component" value="Unassembled WGS sequence"/>
</dbReference>
<feature type="domain" description="RZ-type" evidence="7">
    <location>
        <begin position="405"/>
        <end position="479"/>
    </location>
</feature>
<keyword evidence="4" id="KW-0863">Zinc-finger</keyword>
<gene>
    <name evidence="8" type="ORF">MEDL_11316</name>
</gene>